<evidence type="ECO:0000313" key="5">
    <source>
        <dbReference type="EMBL" id="QIL46787.1"/>
    </source>
</evidence>
<keyword evidence="3" id="KW-0472">Membrane</keyword>
<gene>
    <name evidence="5" type="ORF">G7081_06760</name>
</gene>
<evidence type="ECO:0000259" key="4">
    <source>
        <dbReference type="PROSITE" id="PS51677"/>
    </source>
</evidence>
<comment type="subcellular location">
    <subcellularLocation>
        <location evidence="1">Secreted</location>
    </subcellularLocation>
</comment>
<proteinExistence type="predicted"/>
<evidence type="ECO:0000313" key="6">
    <source>
        <dbReference type="Proteomes" id="UP000500890"/>
    </source>
</evidence>
<feature type="domain" description="NodB homology" evidence="4">
    <location>
        <begin position="129"/>
        <end position="309"/>
    </location>
</feature>
<dbReference type="GO" id="GO:0005576">
    <property type="term" value="C:extracellular region"/>
    <property type="evidence" value="ECO:0007669"/>
    <property type="project" value="UniProtKB-SubCell"/>
</dbReference>
<evidence type="ECO:0000256" key="1">
    <source>
        <dbReference type="ARBA" id="ARBA00004613"/>
    </source>
</evidence>
<sequence length="309" mass="35633">MLNRILKYKKINYLLIVLILVFGVAGLFFKQDKQQRQLNNNVSNKVYDSYGDFEGDGVGAVVLCYHRILEPSKVLSIGQELSENSQLHSFNVSSTEFEKQMEYLVKNKIKVITMDELASRLKKKQIDEKYVVITFDDIDVSMLNNAVPILEKFKLPYTSFIISNTTGDYNSGSQMATWEEIKNIKNKDLLTIGMHTDDMHYQENNIPMLMQKNNMSDFKKDYKRNKLKLKDKLEANAVYYAPPYGAIPKDKAAYLIDQGVKGIYTLENGLVTNKSSKDKVPRVVVTEKSWKNLEKYWESGDVLDEDEKE</sequence>
<dbReference type="InterPro" id="IPR011330">
    <property type="entry name" value="Glyco_hydro/deAcase_b/a-brl"/>
</dbReference>
<dbReference type="PROSITE" id="PS51677">
    <property type="entry name" value="NODB"/>
    <property type="match status" value="1"/>
</dbReference>
<dbReference type="KEGG" id="vah:G7081_06760"/>
<evidence type="ECO:0000256" key="3">
    <source>
        <dbReference type="SAM" id="Phobius"/>
    </source>
</evidence>
<accession>A0A6G8AP70</accession>
<dbReference type="Gene3D" id="3.20.20.370">
    <property type="entry name" value="Glycoside hydrolase/deacetylase"/>
    <property type="match status" value="1"/>
</dbReference>
<dbReference type="PANTHER" id="PTHR34216:SF3">
    <property type="entry name" value="POLY-BETA-1,6-N-ACETYL-D-GLUCOSAMINE N-DEACETYLASE"/>
    <property type="match status" value="1"/>
</dbReference>
<dbReference type="SUPFAM" id="SSF88713">
    <property type="entry name" value="Glycoside hydrolase/deacetylase"/>
    <property type="match status" value="1"/>
</dbReference>
<keyword evidence="2" id="KW-0732">Signal</keyword>
<organism evidence="5 6">
    <name type="scientific">Vagococcus coleopterorum</name>
    <dbReference type="NCBI Taxonomy" id="2714946"/>
    <lineage>
        <taxon>Bacteria</taxon>
        <taxon>Bacillati</taxon>
        <taxon>Bacillota</taxon>
        <taxon>Bacilli</taxon>
        <taxon>Lactobacillales</taxon>
        <taxon>Enterococcaceae</taxon>
        <taxon>Vagococcus</taxon>
    </lineage>
</organism>
<dbReference type="PANTHER" id="PTHR34216">
    <property type="match status" value="1"/>
</dbReference>
<name>A0A6G8AP70_9ENTE</name>
<keyword evidence="3" id="KW-1133">Transmembrane helix</keyword>
<dbReference type="EMBL" id="CP049886">
    <property type="protein sequence ID" value="QIL46787.1"/>
    <property type="molecule type" value="Genomic_DNA"/>
</dbReference>
<dbReference type="GO" id="GO:0005975">
    <property type="term" value="P:carbohydrate metabolic process"/>
    <property type="evidence" value="ECO:0007669"/>
    <property type="project" value="InterPro"/>
</dbReference>
<dbReference type="InterPro" id="IPR051398">
    <property type="entry name" value="Polysacch_Deacetylase"/>
</dbReference>
<evidence type="ECO:0000256" key="2">
    <source>
        <dbReference type="ARBA" id="ARBA00022729"/>
    </source>
</evidence>
<dbReference type="GO" id="GO:0016810">
    <property type="term" value="F:hydrolase activity, acting on carbon-nitrogen (but not peptide) bonds"/>
    <property type="evidence" value="ECO:0007669"/>
    <property type="project" value="InterPro"/>
</dbReference>
<dbReference type="Proteomes" id="UP000500890">
    <property type="component" value="Chromosome"/>
</dbReference>
<reference evidence="5 6" key="1">
    <citation type="submission" date="2020-03" db="EMBL/GenBank/DDBJ databases">
        <title>Vagococcus sp. nov., isolated from beetles.</title>
        <authorList>
            <person name="Hyun D.-W."/>
            <person name="Bae J.-W."/>
        </authorList>
    </citation>
    <scope>NUCLEOTIDE SEQUENCE [LARGE SCALE GENOMIC DNA]</scope>
    <source>
        <strain evidence="5 6">HDW17A</strain>
    </source>
</reference>
<dbReference type="RefSeq" id="WP_166008175.1">
    <property type="nucleotide sequence ID" value="NZ_CP049886.1"/>
</dbReference>
<dbReference type="InterPro" id="IPR002509">
    <property type="entry name" value="NODB_dom"/>
</dbReference>
<dbReference type="AlphaFoldDB" id="A0A6G8AP70"/>
<keyword evidence="6" id="KW-1185">Reference proteome</keyword>
<feature type="transmembrane region" description="Helical" evidence="3">
    <location>
        <begin position="12"/>
        <end position="29"/>
    </location>
</feature>
<dbReference type="Pfam" id="PF01522">
    <property type="entry name" value="Polysacc_deac_1"/>
    <property type="match status" value="1"/>
</dbReference>
<protein>
    <submittedName>
        <fullName evidence="5">Polysaccharide deacetylase family protein</fullName>
    </submittedName>
</protein>
<keyword evidence="3" id="KW-0812">Transmembrane</keyword>